<evidence type="ECO:0000256" key="2">
    <source>
        <dbReference type="ARBA" id="ARBA00012266"/>
    </source>
</evidence>
<dbReference type="GO" id="GO:0005829">
    <property type="term" value="C:cytosol"/>
    <property type="evidence" value="ECO:0007669"/>
    <property type="project" value="TreeGrafter"/>
</dbReference>
<keyword evidence="3" id="KW-0822">Tryptophan biosynthesis</keyword>
<dbReference type="SUPFAM" id="SSF52317">
    <property type="entry name" value="Class I glutamine amidotransferase-like"/>
    <property type="match status" value="1"/>
</dbReference>
<dbReference type="PRINTS" id="PR00096">
    <property type="entry name" value="GATASE"/>
</dbReference>
<dbReference type="PANTHER" id="PTHR43418">
    <property type="entry name" value="MULTIFUNCTIONAL TRYPTOPHAN BIOSYNTHESIS PROTEIN-RELATED"/>
    <property type="match status" value="1"/>
</dbReference>
<dbReference type="InterPro" id="IPR050472">
    <property type="entry name" value="Anth_synth/Amidotransfase"/>
</dbReference>
<proteinExistence type="predicted"/>
<keyword evidence="3" id="KW-0028">Amino-acid biosynthesis</keyword>
<dbReference type="AlphaFoldDB" id="A0A4Y1QS20"/>
<comment type="pathway">
    <text evidence="1">Amino-acid biosynthesis; L-tryptophan biosynthesis; L-tryptophan from chorismate: step 1/5.</text>
</comment>
<accession>A0A4Y1QS20</accession>
<dbReference type="InterPro" id="IPR017926">
    <property type="entry name" value="GATASE"/>
</dbReference>
<dbReference type="Gene3D" id="3.40.50.880">
    <property type="match status" value="1"/>
</dbReference>
<dbReference type="EMBL" id="AP019297">
    <property type="protein sequence ID" value="BBG94618.1"/>
    <property type="molecule type" value="Genomic_DNA"/>
</dbReference>
<sequence length="313" mass="34856">MPMAASVTFQGSLIQPKPTFSSKTLQNPRPTFISIPPTTISQVRFGVKLGNGFAAKASMAVAETYSKPPASEKRVNNPIIVIDNYDSFTYNLCQAKLLNGSLVLDLGLLGCSKKAEGIALIPYFGVKYMGESGCLFEVYRNDELTVDELKRKNPRGVLISPGPGAPKILEYLCKLYWSWGPLYPYLVFAWVCSALGRLLEARKIVRSPFGVMHGKSSPVYYNEKGEDLFSGLSNPFTAGRYHSLVIDKDSFPSEELEVTAWTEDGLIMAARHKKYRHLQGVQFHPESIITSEGKTIVRNFIKLIEKRESESEN</sequence>
<evidence type="ECO:0000256" key="3">
    <source>
        <dbReference type="ARBA" id="ARBA00022822"/>
    </source>
</evidence>
<reference evidence="6" key="1">
    <citation type="journal article" date="2019" name="Science">
        <title>Mutation of a bHLH transcription factor allowed almond domestication.</title>
        <authorList>
            <person name="Sanchez-Perez R."/>
            <person name="Pavan S."/>
            <person name="Mazzeo R."/>
            <person name="Moldovan C."/>
            <person name="Aiese Cigliano R."/>
            <person name="Del Cueto J."/>
            <person name="Ricciardi F."/>
            <person name="Lotti C."/>
            <person name="Ricciardi L."/>
            <person name="Dicenta F."/>
            <person name="Lopez-Marques R.L."/>
            <person name="Lindberg Moller B."/>
        </authorList>
    </citation>
    <scope>NUCLEOTIDE SEQUENCE</scope>
</reference>
<dbReference type="InterPro" id="IPR006221">
    <property type="entry name" value="TrpG/PapA_dom"/>
</dbReference>
<dbReference type="CDD" id="cd01743">
    <property type="entry name" value="GATase1_Anthranilate_Synthase"/>
    <property type="match status" value="1"/>
</dbReference>
<evidence type="ECO:0000256" key="1">
    <source>
        <dbReference type="ARBA" id="ARBA00004873"/>
    </source>
</evidence>
<dbReference type="Pfam" id="PF00117">
    <property type="entry name" value="GATase"/>
    <property type="match status" value="1"/>
</dbReference>
<feature type="domain" description="Glutamine amidotransferase" evidence="5">
    <location>
        <begin position="126"/>
        <end position="301"/>
    </location>
</feature>
<dbReference type="GO" id="GO:0004049">
    <property type="term" value="F:anthranilate synthase activity"/>
    <property type="evidence" value="ECO:0007669"/>
    <property type="project" value="UniProtKB-EC"/>
</dbReference>
<dbReference type="PROSITE" id="PS51273">
    <property type="entry name" value="GATASE_TYPE_1"/>
    <property type="match status" value="1"/>
</dbReference>
<keyword evidence="3" id="KW-0057">Aromatic amino acid biosynthesis</keyword>
<dbReference type="InterPro" id="IPR029062">
    <property type="entry name" value="Class_I_gatase-like"/>
</dbReference>
<gene>
    <name evidence="6" type="ORF">Prudu_002951</name>
</gene>
<organism evidence="6">
    <name type="scientific">Prunus dulcis</name>
    <name type="common">Almond</name>
    <name type="synonym">Amygdalus dulcis</name>
    <dbReference type="NCBI Taxonomy" id="3755"/>
    <lineage>
        <taxon>Eukaryota</taxon>
        <taxon>Viridiplantae</taxon>
        <taxon>Streptophyta</taxon>
        <taxon>Embryophyta</taxon>
        <taxon>Tracheophyta</taxon>
        <taxon>Spermatophyta</taxon>
        <taxon>Magnoliopsida</taxon>
        <taxon>eudicotyledons</taxon>
        <taxon>Gunneridae</taxon>
        <taxon>Pentapetalae</taxon>
        <taxon>rosids</taxon>
        <taxon>fabids</taxon>
        <taxon>Rosales</taxon>
        <taxon>Rosaceae</taxon>
        <taxon>Amygdaloideae</taxon>
        <taxon>Amygdaleae</taxon>
        <taxon>Prunus</taxon>
    </lineage>
</organism>
<dbReference type="GO" id="GO:0000162">
    <property type="term" value="P:L-tryptophan biosynthetic process"/>
    <property type="evidence" value="ECO:0007669"/>
    <property type="project" value="UniProtKB-KW"/>
</dbReference>
<evidence type="ECO:0000256" key="4">
    <source>
        <dbReference type="ARBA" id="ARBA00022962"/>
    </source>
</evidence>
<evidence type="ECO:0000313" key="6">
    <source>
        <dbReference type="EMBL" id="BBG94618.1"/>
    </source>
</evidence>
<dbReference type="PANTHER" id="PTHR43418:SF4">
    <property type="entry name" value="MULTIFUNCTIONAL TRYPTOPHAN BIOSYNTHESIS PROTEIN"/>
    <property type="match status" value="1"/>
</dbReference>
<dbReference type="EC" id="4.1.3.27" evidence="2"/>
<keyword evidence="4" id="KW-0315">Glutamine amidotransferase</keyword>
<name>A0A4Y1QS20_PRUDU</name>
<protein>
    <recommendedName>
        <fullName evidence="2">anthranilate synthase</fullName>
        <ecNumber evidence="2">4.1.3.27</ecNumber>
    </recommendedName>
</protein>
<evidence type="ECO:0000259" key="5">
    <source>
        <dbReference type="Pfam" id="PF00117"/>
    </source>
</evidence>